<feature type="compositionally biased region" description="Basic residues" evidence="1">
    <location>
        <begin position="70"/>
        <end position="106"/>
    </location>
</feature>
<evidence type="ECO:0000256" key="1">
    <source>
        <dbReference type="SAM" id="MobiDB-lite"/>
    </source>
</evidence>
<feature type="compositionally biased region" description="Basic and acidic residues" evidence="1">
    <location>
        <begin position="130"/>
        <end position="142"/>
    </location>
</feature>
<feature type="compositionally biased region" description="Basic residues" evidence="1">
    <location>
        <begin position="115"/>
        <end position="124"/>
    </location>
</feature>
<feature type="compositionally biased region" description="Basic residues" evidence="1">
    <location>
        <begin position="168"/>
        <end position="193"/>
    </location>
</feature>
<gene>
    <name evidence="2" type="ORF">AVDCRST_MAG64-469</name>
</gene>
<feature type="compositionally biased region" description="Basic residues" evidence="1">
    <location>
        <begin position="237"/>
        <end position="271"/>
    </location>
</feature>
<dbReference type="AlphaFoldDB" id="A0A6J4N8I0"/>
<accession>A0A6J4N8I0</accession>
<feature type="non-terminal residue" evidence="2">
    <location>
        <position position="308"/>
    </location>
</feature>
<reference evidence="2" key="1">
    <citation type="submission" date="2020-02" db="EMBL/GenBank/DDBJ databases">
        <authorList>
            <person name="Meier V. D."/>
        </authorList>
    </citation>
    <scope>NUCLEOTIDE SEQUENCE</scope>
    <source>
        <strain evidence="2">AVDCRST_MAG64</strain>
    </source>
</reference>
<protein>
    <submittedName>
        <fullName evidence="2">Uncharacterized protein</fullName>
    </submittedName>
</protein>
<organism evidence="2">
    <name type="scientific">uncultured Phycisphaerae bacterium</name>
    <dbReference type="NCBI Taxonomy" id="904963"/>
    <lineage>
        <taxon>Bacteria</taxon>
        <taxon>Pseudomonadati</taxon>
        <taxon>Planctomycetota</taxon>
        <taxon>Phycisphaerae</taxon>
        <taxon>environmental samples</taxon>
    </lineage>
</organism>
<feature type="compositionally biased region" description="Gly residues" evidence="1">
    <location>
        <begin position="298"/>
        <end position="308"/>
    </location>
</feature>
<sequence length="308" mass="34268">QTAPRAVPNPPSERPPTRTRGPASGAPEPLHADALAPLRAPPRPRAGADPHRAPARADWPVLRAGSGKLQRPRARPPARRVRGGPPRRPRPCRPLGRRRAPGRGRGGRAPPARAGRPHRHRRPRVGVDGPRADAGRGRDCGRPIRRRARAGPRRRRVRRGPVLVRAVAARRLRDRRARRRPPRPRRPRPRHPRPPPAAPRRPARARRHRLARLRHGLLRLARRPAPPARTRTARPPAKARPRRHVLLRPLPRRPRSRVPHRPRPVAPRPRRPPADPLALAARPAAHVPRVRPPLPPGRAGGGGHPAAV</sequence>
<feature type="compositionally biased region" description="Low complexity" evidence="1">
    <location>
        <begin position="276"/>
        <end position="287"/>
    </location>
</feature>
<feature type="region of interest" description="Disordered" evidence="1">
    <location>
        <begin position="1"/>
        <end position="308"/>
    </location>
</feature>
<name>A0A6J4N8I0_9BACT</name>
<proteinExistence type="predicted"/>
<feature type="non-terminal residue" evidence="2">
    <location>
        <position position="1"/>
    </location>
</feature>
<feature type="compositionally biased region" description="Basic residues" evidence="1">
    <location>
        <begin position="143"/>
        <end position="159"/>
    </location>
</feature>
<dbReference type="EMBL" id="CADCUQ010000133">
    <property type="protein sequence ID" value="CAA9378941.1"/>
    <property type="molecule type" value="Genomic_DNA"/>
</dbReference>
<feature type="compositionally biased region" description="Basic residues" evidence="1">
    <location>
        <begin position="201"/>
        <end position="222"/>
    </location>
</feature>
<evidence type="ECO:0000313" key="2">
    <source>
        <dbReference type="EMBL" id="CAA9378941.1"/>
    </source>
</evidence>